<comment type="caution">
    <text evidence="2">The sequence shown here is derived from an EMBL/GenBank/DDBJ whole genome shotgun (WGS) entry which is preliminary data.</text>
</comment>
<feature type="non-terminal residue" evidence="2">
    <location>
        <position position="1"/>
    </location>
</feature>
<feature type="coiled-coil region" evidence="1">
    <location>
        <begin position="68"/>
        <end position="144"/>
    </location>
</feature>
<accession>A0A9N9ERD4</accession>
<organism evidence="2 3">
    <name type="scientific">Dentiscutata erythropus</name>
    <dbReference type="NCBI Taxonomy" id="1348616"/>
    <lineage>
        <taxon>Eukaryota</taxon>
        <taxon>Fungi</taxon>
        <taxon>Fungi incertae sedis</taxon>
        <taxon>Mucoromycota</taxon>
        <taxon>Glomeromycotina</taxon>
        <taxon>Glomeromycetes</taxon>
        <taxon>Diversisporales</taxon>
        <taxon>Gigasporaceae</taxon>
        <taxon>Dentiscutata</taxon>
    </lineage>
</organism>
<evidence type="ECO:0000256" key="1">
    <source>
        <dbReference type="SAM" id="Coils"/>
    </source>
</evidence>
<evidence type="ECO:0000313" key="3">
    <source>
        <dbReference type="Proteomes" id="UP000789405"/>
    </source>
</evidence>
<keyword evidence="1" id="KW-0175">Coiled coil</keyword>
<dbReference type="AlphaFoldDB" id="A0A9N9ERD4"/>
<reference evidence="2" key="1">
    <citation type="submission" date="2021-06" db="EMBL/GenBank/DDBJ databases">
        <authorList>
            <person name="Kallberg Y."/>
            <person name="Tangrot J."/>
            <person name="Rosling A."/>
        </authorList>
    </citation>
    <scope>NUCLEOTIDE SEQUENCE</scope>
    <source>
        <strain evidence="2">MA453B</strain>
    </source>
</reference>
<protein>
    <submittedName>
        <fullName evidence="2">11424_t:CDS:1</fullName>
    </submittedName>
</protein>
<sequence>LDTLRRKRRDYIKTYEQLLKEINNPKVKAEGLKHNEDIILKKINNLKNTELAKDLFEELHEKYNTQYIKLIANNTEELANELKRQIDEEKSSKNIENIKGKIDKLKEINIELGENIEKLQTIKYDTLEENINGLYKHLQSLLDAVLLDNVKKLNNDKLLNNKQKELLESLFNKKLSELNKKVMNEEKEKYTKIEKMINKCEDPIDK</sequence>
<proteinExistence type="predicted"/>
<name>A0A9N9ERD4_9GLOM</name>
<gene>
    <name evidence="2" type="ORF">DERYTH_LOCUS12084</name>
</gene>
<dbReference type="Proteomes" id="UP000789405">
    <property type="component" value="Unassembled WGS sequence"/>
</dbReference>
<dbReference type="EMBL" id="CAJVPY010007771">
    <property type="protein sequence ID" value="CAG8685530.1"/>
    <property type="molecule type" value="Genomic_DNA"/>
</dbReference>
<evidence type="ECO:0000313" key="2">
    <source>
        <dbReference type="EMBL" id="CAG8685530.1"/>
    </source>
</evidence>
<keyword evidence="3" id="KW-1185">Reference proteome</keyword>